<protein>
    <submittedName>
        <fullName evidence="4">TetR/AcrR family transcriptional regulator</fullName>
    </submittedName>
</protein>
<gene>
    <name evidence="4" type="ORF">MTO99_15090</name>
</gene>
<dbReference type="EMBL" id="CP094528">
    <property type="protein sequence ID" value="UOE43486.1"/>
    <property type="molecule type" value="Genomic_DNA"/>
</dbReference>
<evidence type="ECO:0000313" key="5">
    <source>
        <dbReference type="Proteomes" id="UP000832097"/>
    </source>
</evidence>
<reference evidence="4 5" key="1">
    <citation type="submission" date="2022-03" db="EMBL/GenBank/DDBJ databases">
        <title>Mucilaginibacter sp. isolated from the gut of Protaetia brevitarsis seulensis larvae.</title>
        <authorList>
            <person name="Won M."/>
            <person name="Kim S.-J."/>
            <person name="Kwon S.-W."/>
        </authorList>
    </citation>
    <scope>NUCLEOTIDE SEQUENCE [LARGE SCALE GENOMIC DNA]</scope>
    <source>
        <strain evidence="4 5">CFWR-12</strain>
    </source>
</reference>
<dbReference type="RefSeq" id="WP_243554508.1">
    <property type="nucleotide sequence ID" value="NZ_CP094528.1"/>
</dbReference>
<dbReference type="Pfam" id="PF14278">
    <property type="entry name" value="TetR_C_8"/>
    <property type="match status" value="1"/>
</dbReference>
<evidence type="ECO:0000259" key="3">
    <source>
        <dbReference type="PROSITE" id="PS50977"/>
    </source>
</evidence>
<sequence>MDPRIARTRRSLQRALLDLARERPLDEITIADIAERAAVNRSSFYQHYPDKDTLLADALDTAVEEAGATLPEGVGRLDAPPDALVAYLRHYDENADLYRRVLGPQGSAVVRARLQGRIQQIALESIRSSGADVFETLPLDVVAAGVTGSVLGVIEAWLERDPRPPVEVAVDWVWRMLLGPGAP</sequence>
<feature type="domain" description="HTH tetR-type" evidence="3">
    <location>
        <begin position="6"/>
        <end position="66"/>
    </location>
</feature>
<dbReference type="InterPro" id="IPR001647">
    <property type="entry name" value="HTH_TetR"/>
</dbReference>
<evidence type="ECO:0000256" key="1">
    <source>
        <dbReference type="ARBA" id="ARBA00023125"/>
    </source>
</evidence>
<dbReference type="InterPro" id="IPR009057">
    <property type="entry name" value="Homeodomain-like_sf"/>
</dbReference>
<feature type="DNA-binding region" description="H-T-H motif" evidence="2">
    <location>
        <begin position="29"/>
        <end position="48"/>
    </location>
</feature>
<dbReference type="PROSITE" id="PS50977">
    <property type="entry name" value="HTH_TETR_2"/>
    <property type="match status" value="1"/>
</dbReference>
<name>A0ABY4C043_9MICO</name>
<proteinExistence type="predicted"/>
<dbReference type="Gene3D" id="1.10.357.10">
    <property type="entry name" value="Tetracycline Repressor, domain 2"/>
    <property type="match status" value="1"/>
</dbReference>
<keyword evidence="5" id="KW-1185">Reference proteome</keyword>
<dbReference type="SUPFAM" id="SSF46689">
    <property type="entry name" value="Homeodomain-like"/>
    <property type="match status" value="1"/>
</dbReference>
<dbReference type="PANTHER" id="PTHR43479:SF7">
    <property type="entry name" value="TETR-FAMILY TRANSCRIPTIONAL REGULATOR"/>
    <property type="match status" value="1"/>
</dbReference>
<dbReference type="InterPro" id="IPR050624">
    <property type="entry name" value="HTH-type_Tx_Regulator"/>
</dbReference>
<keyword evidence="1 2" id="KW-0238">DNA-binding</keyword>
<dbReference type="Proteomes" id="UP000832097">
    <property type="component" value="Chromosome"/>
</dbReference>
<dbReference type="PANTHER" id="PTHR43479">
    <property type="entry name" value="ACREF/ENVCD OPERON REPRESSOR-RELATED"/>
    <property type="match status" value="1"/>
</dbReference>
<organism evidence="4 5">
    <name type="scientific">Agromyces larvae</name>
    <dbReference type="NCBI Taxonomy" id="2929802"/>
    <lineage>
        <taxon>Bacteria</taxon>
        <taxon>Bacillati</taxon>
        <taxon>Actinomycetota</taxon>
        <taxon>Actinomycetes</taxon>
        <taxon>Micrococcales</taxon>
        <taxon>Microbacteriaceae</taxon>
        <taxon>Agromyces</taxon>
    </lineage>
</organism>
<evidence type="ECO:0000256" key="2">
    <source>
        <dbReference type="PROSITE-ProRule" id="PRU00335"/>
    </source>
</evidence>
<evidence type="ECO:0000313" key="4">
    <source>
        <dbReference type="EMBL" id="UOE43486.1"/>
    </source>
</evidence>
<dbReference type="Pfam" id="PF00440">
    <property type="entry name" value="TetR_N"/>
    <property type="match status" value="1"/>
</dbReference>
<dbReference type="InterPro" id="IPR039532">
    <property type="entry name" value="TetR_C_Firmicutes"/>
</dbReference>
<accession>A0ABY4C043</accession>